<dbReference type="AlphaFoldDB" id="A0A2T8KQK3"/>
<evidence type="ECO:0000313" key="1">
    <source>
        <dbReference type="EMBL" id="PVH64477.1"/>
    </source>
</evidence>
<sequence>MRRDIHKKYTILNKHRLSLQKNSEQMEFCRIHKKKKFLICFLTDCMVSRCRDSGSSLYD</sequence>
<dbReference type="Proteomes" id="UP000243499">
    <property type="component" value="Chromosome 2"/>
</dbReference>
<reference evidence="1" key="1">
    <citation type="submission" date="2018-04" db="EMBL/GenBank/DDBJ databases">
        <title>WGS assembly of Panicum hallii.</title>
        <authorList>
            <person name="Lovell J."/>
            <person name="Jenkins J."/>
            <person name="Lowry D."/>
            <person name="Mamidi S."/>
            <person name="Sreedasyam A."/>
            <person name="Weng X."/>
            <person name="Barry K."/>
            <person name="Bonette J."/>
            <person name="Campitelli B."/>
            <person name="Daum C."/>
            <person name="Gordon S."/>
            <person name="Gould B."/>
            <person name="Lipzen A."/>
            <person name="Macqueen A."/>
            <person name="Palacio-Mejia J."/>
            <person name="Plott C."/>
            <person name="Shakirov E."/>
            <person name="Shu S."/>
            <person name="Yoshinaga Y."/>
            <person name="Zane M."/>
            <person name="Rokhsar D."/>
            <person name="Grimwood J."/>
            <person name="Schmutz J."/>
            <person name="Juenger T."/>
        </authorList>
    </citation>
    <scope>NUCLEOTIDE SEQUENCE [LARGE SCALE GENOMIC DNA]</scope>
    <source>
        <strain evidence="1">FIL2</strain>
    </source>
</reference>
<gene>
    <name evidence="1" type="ORF">PAHAL_2G279500</name>
</gene>
<name>A0A2T8KQK3_9POAL</name>
<dbReference type="Gramene" id="PVH64477">
    <property type="protein sequence ID" value="PVH64477"/>
    <property type="gene ID" value="PAHAL_2G279500"/>
</dbReference>
<organism evidence="1">
    <name type="scientific">Panicum hallii</name>
    <dbReference type="NCBI Taxonomy" id="206008"/>
    <lineage>
        <taxon>Eukaryota</taxon>
        <taxon>Viridiplantae</taxon>
        <taxon>Streptophyta</taxon>
        <taxon>Embryophyta</taxon>
        <taxon>Tracheophyta</taxon>
        <taxon>Spermatophyta</taxon>
        <taxon>Magnoliopsida</taxon>
        <taxon>Liliopsida</taxon>
        <taxon>Poales</taxon>
        <taxon>Poaceae</taxon>
        <taxon>PACMAD clade</taxon>
        <taxon>Panicoideae</taxon>
        <taxon>Panicodae</taxon>
        <taxon>Paniceae</taxon>
        <taxon>Panicinae</taxon>
        <taxon>Panicum</taxon>
        <taxon>Panicum sect. Panicum</taxon>
    </lineage>
</organism>
<accession>A0A2T8KQK3</accession>
<proteinExistence type="predicted"/>
<dbReference type="EMBL" id="CM008047">
    <property type="protein sequence ID" value="PVH64477.1"/>
    <property type="molecule type" value="Genomic_DNA"/>
</dbReference>
<protein>
    <submittedName>
        <fullName evidence="1">Uncharacterized protein</fullName>
    </submittedName>
</protein>